<accession>A0A9W4WSW0</accession>
<comment type="caution">
    <text evidence="4">The sequence shown here is derived from an EMBL/GenBank/DDBJ whole genome shotgun (WGS) entry which is preliminary data.</text>
</comment>
<dbReference type="Proteomes" id="UP001153678">
    <property type="component" value="Unassembled WGS sequence"/>
</dbReference>
<evidence type="ECO:0000313" key="4">
    <source>
        <dbReference type="EMBL" id="CAI2184539.1"/>
    </source>
</evidence>
<dbReference type="InterPro" id="IPR027806">
    <property type="entry name" value="HARBI1_dom"/>
</dbReference>
<dbReference type="AlphaFoldDB" id="A0A9W4WSW0"/>
<sequence>YFPNNTYLLEDSGFLLKSWLITPFKDNLRRSDLEKIFNKIHSSMRVVVERAFEYLDFWELNNDEVDEYDINDDFEYSEIENEGNSRRLELVQDLFTDY</sequence>
<dbReference type="EMBL" id="CAMKVN010003369">
    <property type="protein sequence ID" value="CAI2184539.1"/>
    <property type="molecule type" value="Genomic_DNA"/>
</dbReference>
<dbReference type="GO" id="GO:0046872">
    <property type="term" value="F:metal ion binding"/>
    <property type="evidence" value="ECO:0007669"/>
    <property type="project" value="UniProtKB-KW"/>
</dbReference>
<dbReference type="Pfam" id="PF13359">
    <property type="entry name" value="DDE_Tnp_4"/>
    <property type="match status" value="1"/>
</dbReference>
<name>A0A9W4WSW0_9GLOM</name>
<proteinExistence type="predicted"/>
<evidence type="ECO:0000259" key="3">
    <source>
        <dbReference type="Pfam" id="PF13359"/>
    </source>
</evidence>
<feature type="domain" description="DDE Tnp4" evidence="3">
    <location>
        <begin position="4"/>
        <end position="55"/>
    </location>
</feature>
<evidence type="ECO:0000256" key="1">
    <source>
        <dbReference type="ARBA" id="ARBA00001968"/>
    </source>
</evidence>
<gene>
    <name evidence="4" type="ORF">FWILDA_LOCUS11628</name>
</gene>
<keyword evidence="5" id="KW-1185">Reference proteome</keyword>
<evidence type="ECO:0000313" key="5">
    <source>
        <dbReference type="Proteomes" id="UP001153678"/>
    </source>
</evidence>
<protein>
    <submittedName>
        <fullName evidence="4">19785_t:CDS:1</fullName>
    </submittedName>
</protein>
<evidence type="ECO:0000256" key="2">
    <source>
        <dbReference type="ARBA" id="ARBA00022723"/>
    </source>
</evidence>
<dbReference type="OrthoDB" id="2445244at2759"/>
<feature type="non-terminal residue" evidence="4">
    <location>
        <position position="1"/>
    </location>
</feature>
<keyword evidence="2" id="KW-0479">Metal-binding</keyword>
<reference evidence="4" key="1">
    <citation type="submission" date="2022-08" db="EMBL/GenBank/DDBJ databases">
        <authorList>
            <person name="Kallberg Y."/>
            <person name="Tangrot J."/>
            <person name="Rosling A."/>
        </authorList>
    </citation>
    <scope>NUCLEOTIDE SEQUENCE</scope>
    <source>
        <strain evidence="4">Wild A</strain>
    </source>
</reference>
<organism evidence="4 5">
    <name type="scientific">Funneliformis geosporum</name>
    <dbReference type="NCBI Taxonomy" id="1117311"/>
    <lineage>
        <taxon>Eukaryota</taxon>
        <taxon>Fungi</taxon>
        <taxon>Fungi incertae sedis</taxon>
        <taxon>Mucoromycota</taxon>
        <taxon>Glomeromycotina</taxon>
        <taxon>Glomeromycetes</taxon>
        <taxon>Glomerales</taxon>
        <taxon>Glomeraceae</taxon>
        <taxon>Funneliformis</taxon>
    </lineage>
</organism>
<comment type="cofactor">
    <cofactor evidence="1">
        <name>a divalent metal cation</name>
        <dbReference type="ChEBI" id="CHEBI:60240"/>
    </cofactor>
</comment>